<evidence type="ECO:0000313" key="2">
    <source>
        <dbReference type="EMBL" id="EUD64535.1"/>
    </source>
</evidence>
<evidence type="ECO:0000313" key="3">
    <source>
        <dbReference type="Proteomes" id="UP000030640"/>
    </source>
</evidence>
<keyword evidence="3" id="KW-1185">Reference proteome</keyword>
<gene>
    <name evidence="2" type="ORF">C922_05097</name>
</gene>
<accession>W6ZZ47</accession>
<dbReference type="AlphaFoldDB" id="W6ZZ47"/>
<evidence type="ECO:0000256" key="1">
    <source>
        <dbReference type="SAM" id="MobiDB-lite"/>
    </source>
</evidence>
<feature type="compositionally biased region" description="Basic and acidic residues" evidence="1">
    <location>
        <begin position="42"/>
        <end position="61"/>
    </location>
</feature>
<feature type="region of interest" description="Disordered" evidence="1">
    <location>
        <begin position="42"/>
        <end position="75"/>
    </location>
</feature>
<dbReference type="Proteomes" id="UP000030640">
    <property type="component" value="Unassembled WGS sequence"/>
</dbReference>
<dbReference type="EMBL" id="KI965496">
    <property type="protein sequence ID" value="EUD64535.1"/>
    <property type="molecule type" value="Genomic_DNA"/>
</dbReference>
<dbReference type="RefSeq" id="XP_008818892.1">
    <property type="nucleotide sequence ID" value="XM_008820670.1"/>
</dbReference>
<reference evidence="2 3" key="1">
    <citation type="submission" date="2013-02" db="EMBL/GenBank/DDBJ databases">
        <title>The Genome Sequence of Plasmodium inui San Antonio 1.</title>
        <authorList>
            <consortium name="The Broad Institute Genome Sequencing Platform"/>
            <consortium name="The Broad Institute Genome Sequencing Center for Infectious Disease"/>
            <person name="Neafsey D."/>
            <person name="Cheeseman I."/>
            <person name="Volkman S."/>
            <person name="Adams J."/>
            <person name="Walker B."/>
            <person name="Young S.K."/>
            <person name="Zeng Q."/>
            <person name="Gargeya S."/>
            <person name="Fitzgerald M."/>
            <person name="Haas B."/>
            <person name="Abouelleil A."/>
            <person name="Alvarado L."/>
            <person name="Arachchi H.M."/>
            <person name="Berlin A.M."/>
            <person name="Chapman S.B."/>
            <person name="Dewar J."/>
            <person name="Goldberg J."/>
            <person name="Griggs A."/>
            <person name="Gujja S."/>
            <person name="Hansen M."/>
            <person name="Howarth C."/>
            <person name="Imamovic A."/>
            <person name="Larimer J."/>
            <person name="McCowan C."/>
            <person name="Murphy C."/>
            <person name="Neiman D."/>
            <person name="Pearson M."/>
            <person name="Priest M."/>
            <person name="Roberts A."/>
            <person name="Saif S."/>
            <person name="Shea T."/>
            <person name="Sisk P."/>
            <person name="Sykes S."/>
            <person name="Wortman J."/>
            <person name="Nusbaum C."/>
            <person name="Birren B."/>
        </authorList>
    </citation>
    <scope>NUCLEOTIDE SEQUENCE [LARGE SCALE GENOMIC DNA]</scope>
    <source>
        <strain evidence="2 3">San Antonio 1</strain>
    </source>
</reference>
<dbReference type="VEuPathDB" id="PlasmoDB:C922_05097"/>
<name>W6ZZ47_9APIC</name>
<protein>
    <submittedName>
        <fullName evidence="2">Uncharacterized protein</fullName>
    </submittedName>
</protein>
<sequence>MTYNRTYPQGCSQKSRFPIIRTKESLQDEATSKGILTIIEAREDVQNDATRRRPEDPSRREPLHKKNKGQNSILTLSRRGGIFIEKITEQEPTSQCREEGTSS</sequence>
<dbReference type="GeneID" id="20040371"/>
<proteinExistence type="predicted"/>
<organism evidence="2 3">
    <name type="scientific">Plasmodium inui San Antonio 1</name>
    <dbReference type="NCBI Taxonomy" id="1237626"/>
    <lineage>
        <taxon>Eukaryota</taxon>
        <taxon>Sar</taxon>
        <taxon>Alveolata</taxon>
        <taxon>Apicomplexa</taxon>
        <taxon>Aconoidasida</taxon>
        <taxon>Haemosporida</taxon>
        <taxon>Plasmodiidae</taxon>
        <taxon>Plasmodium</taxon>
        <taxon>Plasmodium (Plasmodium)</taxon>
    </lineage>
</organism>